<evidence type="ECO:0000313" key="16">
    <source>
        <dbReference type="Proteomes" id="UP000294593"/>
    </source>
</evidence>
<evidence type="ECO:0000256" key="6">
    <source>
        <dbReference type="ARBA" id="ARBA00022519"/>
    </source>
</evidence>
<dbReference type="InterPro" id="IPR050790">
    <property type="entry name" value="ExbB/TolQ_transport"/>
</dbReference>
<keyword evidence="5" id="KW-1003">Cell membrane</keyword>
<evidence type="ECO:0000256" key="13">
    <source>
        <dbReference type="SAM" id="Phobius"/>
    </source>
</evidence>
<reference evidence="15 16" key="1">
    <citation type="submission" date="2019-03" db="EMBL/GenBank/DDBJ databases">
        <title>Genomic Encyclopedia of Type Strains, Phase IV (KMG-IV): sequencing the most valuable type-strain genomes for metagenomic binning, comparative biology and taxonomic classification.</title>
        <authorList>
            <person name="Goeker M."/>
        </authorList>
    </citation>
    <scope>NUCLEOTIDE SEQUENCE [LARGE SCALE GENOMIC DNA]</scope>
    <source>
        <strain evidence="15 16">DSM 11901</strain>
    </source>
</reference>
<evidence type="ECO:0000256" key="4">
    <source>
        <dbReference type="ARBA" id="ARBA00022448"/>
    </source>
</evidence>
<evidence type="ECO:0000259" key="14">
    <source>
        <dbReference type="Pfam" id="PF01618"/>
    </source>
</evidence>
<evidence type="ECO:0000256" key="2">
    <source>
        <dbReference type="ARBA" id="ARBA00011471"/>
    </source>
</evidence>
<evidence type="ECO:0000256" key="1">
    <source>
        <dbReference type="ARBA" id="ARBA00004429"/>
    </source>
</evidence>
<gene>
    <name evidence="15" type="ORF">EV672_10730</name>
</gene>
<dbReference type="PANTHER" id="PTHR30625">
    <property type="entry name" value="PROTEIN TOLQ"/>
    <property type="match status" value="1"/>
</dbReference>
<evidence type="ECO:0000256" key="11">
    <source>
        <dbReference type="ARBA" id="ARBA00024816"/>
    </source>
</evidence>
<keyword evidence="8 12" id="KW-0653">Protein transport</keyword>
<dbReference type="PANTHER" id="PTHR30625:SF14">
    <property type="entry name" value="BIOPOLYMER TRANSPORT PROTEIN EXBB"/>
    <property type="match status" value="1"/>
</dbReference>
<sequence>MDSLIQYWEQGDAIGRAVAIGLLVMSVGAWVVIFWKGWLLRRARRDLVLASAAFWRASDLAAGRQAVAEIDREAVLLPLIDAASEPVASGTMEARALPEAQLTRRLRDSLHDVLMRLQAGQVLLASVGSVSPFVGLFGTVWGIYHAMMGIATEGSVSIDKVAGPVGEALIMTAAGLAVAIPAVLAYNIFGKFVSACEADLEGFAHDLRETLLGAQAGTRD</sequence>
<comment type="function">
    <text evidence="11">Involved in the TonB-dependent energy-dependent transport of various receptor-bound substrates. Protects ExbD from proteolytic degradation and functionally stabilizes TonB.</text>
</comment>
<keyword evidence="4 12" id="KW-0813">Transport</keyword>
<dbReference type="GO" id="GO:0017038">
    <property type="term" value="P:protein import"/>
    <property type="evidence" value="ECO:0007669"/>
    <property type="project" value="TreeGrafter"/>
</dbReference>
<proteinExistence type="inferred from homology"/>
<evidence type="ECO:0000256" key="3">
    <source>
        <dbReference type="ARBA" id="ARBA00022093"/>
    </source>
</evidence>
<dbReference type="AlphaFoldDB" id="A0A4R6R6M7"/>
<comment type="caution">
    <text evidence="15">The sequence shown here is derived from an EMBL/GenBank/DDBJ whole genome shotgun (WGS) entry which is preliminary data.</text>
</comment>
<comment type="similarity">
    <text evidence="12">Belongs to the exbB/tolQ family.</text>
</comment>
<keyword evidence="9 13" id="KW-1133">Transmembrane helix</keyword>
<organism evidence="15 16">
    <name type="scientific">Aquabacterium commune</name>
    <dbReference type="NCBI Taxonomy" id="70586"/>
    <lineage>
        <taxon>Bacteria</taxon>
        <taxon>Pseudomonadati</taxon>
        <taxon>Pseudomonadota</taxon>
        <taxon>Betaproteobacteria</taxon>
        <taxon>Burkholderiales</taxon>
        <taxon>Aquabacterium</taxon>
    </lineage>
</organism>
<evidence type="ECO:0000256" key="7">
    <source>
        <dbReference type="ARBA" id="ARBA00022692"/>
    </source>
</evidence>
<evidence type="ECO:0000256" key="10">
    <source>
        <dbReference type="ARBA" id="ARBA00023136"/>
    </source>
</evidence>
<feature type="domain" description="MotA/TolQ/ExbB proton channel" evidence="14">
    <location>
        <begin position="97"/>
        <end position="200"/>
    </location>
</feature>
<dbReference type="GO" id="GO:0005886">
    <property type="term" value="C:plasma membrane"/>
    <property type="evidence" value="ECO:0007669"/>
    <property type="project" value="UniProtKB-SubCell"/>
</dbReference>
<dbReference type="InterPro" id="IPR002898">
    <property type="entry name" value="MotA_ExbB_proton_chnl"/>
</dbReference>
<evidence type="ECO:0000256" key="8">
    <source>
        <dbReference type="ARBA" id="ARBA00022927"/>
    </source>
</evidence>
<keyword evidence="16" id="KW-1185">Reference proteome</keyword>
<feature type="transmembrane region" description="Helical" evidence="13">
    <location>
        <begin position="122"/>
        <end position="148"/>
    </location>
</feature>
<evidence type="ECO:0000256" key="5">
    <source>
        <dbReference type="ARBA" id="ARBA00022475"/>
    </source>
</evidence>
<evidence type="ECO:0000256" key="12">
    <source>
        <dbReference type="RuleBase" id="RU004057"/>
    </source>
</evidence>
<keyword evidence="6" id="KW-0997">Cell inner membrane</keyword>
<accession>A0A4R6R6M7</accession>
<keyword evidence="7 13" id="KW-0812">Transmembrane</keyword>
<name>A0A4R6R6M7_9BURK</name>
<dbReference type="Proteomes" id="UP000294593">
    <property type="component" value="Unassembled WGS sequence"/>
</dbReference>
<dbReference type="EMBL" id="SNXW01000007">
    <property type="protein sequence ID" value="TDP81600.1"/>
    <property type="molecule type" value="Genomic_DNA"/>
</dbReference>
<dbReference type="Pfam" id="PF01618">
    <property type="entry name" value="MotA_ExbB"/>
    <property type="match status" value="1"/>
</dbReference>
<comment type="subcellular location">
    <subcellularLocation>
        <location evidence="1">Cell inner membrane</location>
        <topology evidence="1">Multi-pass membrane protein</topology>
    </subcellularLocation>
    <subcellularLocation>
        <location evidence="12">Membrane</location>
        <topology evidence="12">Multi-pass membrane protein</topology>
    </subcellularLocation>
</comment>
<evidence type="ECO:0000256" key="9">
    <source>
        <dbReference type="ARBA" id="ARBA00022989"/>
    </source>
</evidence>
<evidence type="ECO:0000313" key="15">
    <source>
        <dbReference type="EMBL" id="TDP81600.1"/>
    </source>
</evidence>
<dbReference type="RefSeq" id="WP_243738673.1">
    <property type="nucleotide sequence ID" value="NZ_SNXW01000007.1"/>
</dbReference>
<protein>
    <recommendedName>
        <fullName evidence="3">Biopolymer transport protein ExbB</fullName>
    </recommendedName>
</protein>
<feature type="transmembrane region" description="Helical" evidence="13">
    <location>
        <begin position="168"/>
        <end position="189"/>
    </location>
</feature>
<keyword evidence="10 13" id="KW-0472">Membrane</keyword>
<comment type="subunit">
    <text evidence="2">The accessory proteins ExbB and ExbD seem to form a complex with TonB.</text>
</comment>
<feature type="transmembrane region" description="Helical" evidence="13">
    <location>
        <begin position="13"/>
        <end position="35"/>
    </location>
</feature>